<evidence type="ECO:0000256" key="7">
    <source>
        <dbReference type="ARBA" id="ARBA00060719"/>
    </source>
</evidence>
<dbReference type="InterPro" id="IPR002347">
    <property type="entry name" value="SDR_fam"/>
</dbReference>
<evidence type="ECO:0000256" key="4">
    <source>
        <dbReference type="ARBA" id="ARBA00022691"/>
    </source>
</evidence>
<keyword evidence="4" id="KW-0949">S-adenosyl-L-methionine</keyword>
<proteinExistence type="inferred from homology"/>
<dbReference type="Pfam" id="PF13561">
    <property type="entry name" value="adh_short_C2"/>
    <property type="match status" value="1"/>
</dbReference>
<dbReference type="FunFam" id="3.40.50.720:FF:000240">
    <property type="entry name" value="SDR family oxidoreductase"/>
    <property type="match status" value="1"/>
</dbReference>
<dbReference type="Gene3D" id="3.40.50.720">
    <property type="entry name" value="NAD(P)-binding Rossmann-like Domain"/>
    <property type="match status" value="1"/>
</dbReference>
<keyword evidence="2" id="KW-0489">Methyltransferase</keyword>
<protein>
    <recommendedName>
        <fullName evidence="9">D-arabinitol 2-dehydrogenase [ribulose-forming]</fullName>
        <ecNumber evidence="8">1.1.1.250</ecNumber>
    </recommendedName>
</protein>
<evidence type="ECO:0000256" key="5">
    <source>
        <dbReference type="ARBA" id="ARBA00023002"/>
    </source>
</evidence>
<dbReference type="GO" id="GO:0032259">
    <property type="term" value="P:methylation"/>
    <property type="evidence" value="ECO:0007669"/>
    <property type="project" value="UniProtKB-KW"/>
</dbReference>
<organism evidence="10 11">
    <name type="scientific">Cymbomonas tetramitiformis</name>
    <dbReference type="NCBI Taxonomy" id="36881"/>
    <lineage>
        <taxon>Eukaryota</taxon>
        <taxon>Viridiplantae</taxon>
        <taxon>Chlorophyta</taxon>
        <taxon>Pyramimonadophyceae</taxon>
        <taxon>Pyramimonadales</taxon>
        <taxon>Pyramimonadaceae</taxon>
        <taxon>Cymbomonas</taxon>
    </lineage>
</organism>
<evidence type="ECO:0000256" key="3">
    <source>
        <dbReference type="ARBA" id="ARBA00022679"/>
    </source>
</evidence>
<dbReference type="PROSITE" id="PS51682">
    <property type="entry name" value="SAM_OMT_I"/>
    <property type="match status" value="1"/>
</dbReference>
<sequence length="558" mass="61155">MVAGKNDFETTNAVASDKHNATNYPDTPMEMIVKYLVEAKSAEGLDETKALVQKALDVAGGLDQYIDTMTTPPPQACAELLEESQRHDWIGAYEANKTMYKLKKEMSAGMLEGRFMKMLCHMTRAKRVLEIGMFTGTSTMAMAEAIPPGGKVVALELEQYCKDFTAPHFKKAGYGDTIEVMVGPAAESMKKLKSQKIELFDLVFIDADKGGYKEYYTHALDLITPDGIIAVDNTLMKGRPYIPYELKDCELSIAIQDFNEFIMADPRVELITLPFRDGVTIIRKKRPSPVGQDCIFTGMNDLRILERMSLQGKAALITGGGQGIGRAFAHALGEAGARVAIVDMNKEKAQEVADELKSKGILSTAIQANVAEEKDIQEMVDTCVKELGGLDIAINNAGINKNSAAEDTLMSEYDMTFSVNTRGVFMCCQAEGRYMMKNGGGTIINTASMATLLVPHPQKQLVYNCSKAAVVKMTQTLACEWADRNIRVNCISPGIVNTALIQESKDLQPLVGEWLEQIPMHRLAEVSDLQSAIVFMASDSSGYMTGHNLVLEGGQSLW</sequence>
<keyword evidence="11" id="KW-1185">Reference proteome</keyword>
<comment type="caution">
    <text evidence="10">The sequence shown here is derived from an EMBL/GenBank/DDBJ whole genome shotgun (WGS) entry which is preliminary data.</text>
</comment>
<dbReference type="EC" id="1.1.1.250" evidence="8"/>
<keyword evidence="3" id="KW-0808">Transferase</keyword>
<dbReference type="PRINTS" id="PR00081">
    <property type="entry name" value="GDHRDH"/>
</dbReference>
<dbReference type="SUPFAM" id="SSF53335">
    <property type="entry name" value="S-adenosyl-L-methionine-dependent methyltransferases"/>
    <property type="match status" value="1"/>
</dbReference>
<dbReference type="GO" id="GO:0047038">
    <property type="term" value="F:D-arabinitol 2-dehydrogenase activity"/>
    <property type="evidence" value="ECO:0007669"/>
    <property type="project" value="UniProtKB-EC"/>
</dbReference>
<evidence type="ECO:0000256" key="8">
    <source>
        <dbReference type="ARBA" id="ARBA00066831"/>
    </source>
</evidence>
<comment type="similarity">
    <text evidence="6">Belongs to the class I-like SAM-binding methyltransferase superfamily. Cation-dependent O-methyltransferase family.</text>
</comment>
<dbReference type="InterPro" id="IPR029063">
    <property type="entry name" value="SAM-dependent_MTases_sf"/>
</dbReference>
<dbReference type="InterPro" id="IPR036291">
    <property type="entry name" value="NAD(P)-bd_dom_sf"/>
</dbReference>
<evidence type="ECO:0000256" key="6">
    <source>
        <dbReference type="ARBA" id="ARBA00023453"/>
    </source>
</evidence>
<dbReference type="Gene3D" id="3.40.50.150">
    <property type="entry name" value="Vaccinia Virus protein VP39"/>
    <property type="match status" value="1"/>
</dbReference>
<dbReference type="Proteomes" id="UP001190700">
    <property type="component" value="Unassembled WGS sequence"/>
</dbReference>
<accession>A0AAE0LE22</accession>
<dbReference type="PANTHER" id="PTHR42760:SF115">
    <property type="entry name" value="3-OXOACYL-[ACYL-CARRIER-PROTEIN] REDUCTASE FABG"/>
    <property type="match status" value="1"/>
</dbReference>
<dbReference type="GO" id="GO:0008171">
    <property type="term" value="F:O-methyltransferase activity"/>
    <property type="evidence" value="ECO:0007669"/>
    <property type="project" value="InterPro"/>
</dbReference>
<evidence type="ECO:0000256" key="1">
    <source>
        <dbReference type="ARBA" id="ARBA00006484"/>
    </source>
</evidence>
<dbReference type="InterPro" id="IPR002935">
    <property type="entry name" value="SAM_O-MeTrfase"/>
</dbReference>
<name>A0AAE0LE22_9CHLO</name>
<evidence type="ECO:0000256" key="2">
    <source>
        <dbReference type="ARBA" id="ARBA00022603"/>
    </source>
</evidence>
<comment type="similarity">
    <text evidence="1">Belongs to the short-chain dehydrogenases/reductases (SDR) family.</text>
</comment>
<dbReference type="NCBIfam" id="NF005559">
    <property type="entry name" value="PRK07231.1"/>
    <property type="match status" value="1"/>
</dbReference>
<dbReference type="Pfam" id="PF01596">
    <property type="entry name" value="Methyltransf_3"/>
    <property type="match status" value="1"/>
</dbReference>
<evidence type="ECO:0000313" key="11">
    <source>
        <dbReference type="Proteomes" id="UP001190700"/>
    </source>
</evidence>
<dbReference type="AlphaFoldDB" id="A0AAE0LE22"/>
<comment type="pathway">
    <text evidence="7">Carbohydrate metabolism; D-arabinitol metabolism.</text>
</comment>
<dbReference type="GO" id="GO:0005975">
    <property type="term" value="P:carbohydrate metabolic process"/>
    <property type="evidence" value="ECO:0007669"/>
    <property type="project" value="UniProtKB-ARBA"/>
</dbReference>
<dbReference type="EMBL" id="LGRX02003861">
    <property type="protein sequence ID" value="KAK3281374.1"/>
    <property type="molecule type" value="Genomic_DNA"/>
</dbReference>
<keyword evidence="5" id="KW-0560">Oxidoreductase</keyword>
<reference evidence="10 11" key="1">
    <citation type="journal article" date="2015" name="Genome Biol. Evol.">
        <title>Comparative Genomics of a Bacterivorous Green Alga Reveals Evolutionary Causalities and Consequences of Phago-Mixotrophic Mode of Nutrition.</title>
        <authorList>
            <person name="Burns J.A."/>
            <person name="Paasch A."/>
            <person name="Narechania A."/>
            <person name="Kim E."/>
        </authorList>
    </citation>
    <scope>NUCLEOTIDE SEQUENCE [LARGE SCALE GENOMIC DNA]</scope>
    <source>
        <strain evidence="10 11">PLY_AMNH</strain>
    </source>
</reference>
<gene>
    <name evidence="10" type="ORF">CYMTET_10833</name>
</gene>
<evidence type="ECO:0000313" key="10">
    <source>
        <dbReference type="EMBL" id="KAK3281374.1"/>
    </source>
</evidence>
<dbReference type="PRINTS" id="PR00080">
    <property type="entry name" value="SDRFAMILY"/>
</dbReference>
<dbReference type="PANTHER" id="PTHR42760">
    <property type="entry name" value="SHORT-CHAIN DEHYDROGENASES/REDUCTASES FAMILY MEMBER"/>
    <property type="match status" value="1"/>
</dbReference>
<evidence type="ECO:0000256" key="9">
    <source>
        <dbReference type="ARBA" id="ARBA00070881"/>
    </source>
</evidence>
<dbReference type="SUPFAM" id="SSF51735">
    <property type="entry name" value="NAD(P)-binding Rossmann-fold domains"/>
    <property type="match status" value="1"/>
</dbReference>